<keyword evidence="2" id="KW-1185">Reference proteome</keyword>
<evidence type="ECO:0000313" key="1">
    <source>
        <dbReference type="EMBL" id="TKK71581.1"/>
    </source>
</evidence>
<gene>
    <name evidence="1" type="ORF">FC093_00720</name>
</gene>
<reference evidence="1 2" key="1">
    <citation type="submission" date="2019-05" db="EMBL/GenBank/DDBJ databases">
        <title>Panacibacter sp. strain 17mud1-8 Genome sequencing and assembly.</title>
        <authorList>
            <person name="Chhetri G."/>
        </authorList>
    </citation>
    <scope>NUCLEOTIDE SEQUENCE [LARGE SCALE GENOMIC DNA]</scope>
    <source>
        <strain evidence="1 2">17mud1-8</strain>
    </source>
</reference>
<proteinExistence type="predicted"/>
<name>A0A4U3L8G4_9BACT</name>
<dbReference type="Pfam" id="PF19458">
    <property type="entry name" value="DUF5995"/>
    <property type="match status" value="1"/>
</dbReference>
<dbReference type="EMBL" id="SZQL01000001">
    <property type="protein sequence ID" value="TKK71581.1"/>
    <property type="molecule type" value="Genomic_DNA"/>
</dbReference>
<dbReference type="RefSeq" id="WP_137259821.1">
    <property type="nucleotide sequence ID" value="NZ_SZQL01000001.1"/>
</dbReference>
<accession>A0A4U3L8G4</accession>
<protein>
    <submittedName>
        <fullName evidence="1">Uncharacterized protein</fullName>
    </submittedName>
</protein>
<comment type="caution">
    <text evidence="1">The sequence shown here is derived from an EMBL/GenBank/DDBJ whole genome shotgun (WGS) entry which is preliminary data.</text>
</comment>
<dbReference type="OrthoDB" id="583431at2"/>
<dbReference type="AlphaFoldDB" id="A0A4U3L8G4"/>
<dbReference type="Proteomes" id="UP000305848">
    <property type="component" value="Unassembled WGS sequence"/>
</dbReference>
<evidence type="ECO:0000313" key="2">
    <source>
        <dbReference type="Proteomes" id="UP000305848"/>
    </source>
</evidence>
<dbReference type="InterPro" id="IPR046037">
    <property type="entry name" value="DUF5995"/>
</dbReference>
<sequence>MKLNTIGDVITTIDAVVQDCIATQNTEGYFAALYKRMTIAVSEGISNGAFEDGARMEKLDICFAERYLSAWQCYRQQQPCSASWQCAFDATNNNHLIVLQHLILGINTHINLDLAIAAAAVCPGNAIHALEKDFNNINNIIATLVDDIQSCLEQVWFPMRIINRLANRGEQAVLNFSISVARKAAWSNAVYLAQSSETAQQHYIHQMDTMVRLLAHKIQSPGWLISLLLKAIRAAEYDDVRRTIKLIDTTVVD</sequence>
<organism evidence="1 2">
    <name type="scientific">Ilyomonas limi</name>
    <dbReference type="NCBI Taxonomy" id="2575867"/>
    <lineage>
        <taxon>Bacteria</taxon>
        <taxon>Pseudomonadati</taxon>
        <taxon>Bacteroidota</taxon>
        <taxon>Chitinophagia</taxon>
        <taxon>Chitinophagales</taxon>
        <taxon>Chitinophagaceae</taxon>
        <taxon>Ilyomonas</taxon>
    </lineage>
</organism>